<dbReference type="PhylomeDB" id="B4JYQ2"/>
<name>B4JYQ2_DROGR</name>
<dbReference type="AlphaFoldDB" id="B4JYQ2"/>
<dbReference type="HOGENOM" id="CLU_023006_0_0_1"/>
<dbReference type="Gene3D" id="2.60.220.50">
    <property type="match status" value="1"/>
</dbReference>
<evidence type="ECO:0000313" key="7">
    <source>
        <dbReference type="EMBL" id="EDV90814.1"/>
    </source>
</evidence>
<evidence type="ECO:0000256" key="4">
    <source>
        <dbReference type="ARBA" id="ARBA00023136"/>
    </source>
</evidence>
<evidence type="ECO:0000256" key="5">
    <source>
        <dbReference type="SAM" id="Phobius"/>
    </source>
</evidence>
<dbReference type="InterPro" id="IPR000832">
    <property type="entry name" value="GPCR_2_secretin-like"/>
</dbReference>
<accession>B4JYQ2</accession>
<dbReference type="STRING" id="7222.B4JYQ2"/>
<dbReference type="GO" id="GO:0005886">
    <property type="term" value="C:plasma membrane"/>
    <property type="evidence" value="ECO:0007669"/>
    <property type="project" value="EnsemblMetazoa"/>
</dbReference>
<protein>
    <submittedName>
        <fullName evidence="7">GH14343</fullName>
    </submittedName>
</protein>
<dbReference type="InterPro" id="IPR017981">
    <property type="entry name" value="GPCR_2-like_7TM"/>
</dbReference>
<feature type="transmembrane region" description="Helical" evidence="5">
    <location>
        <begin position="580"/>
        <end position="602"/>
    </location>
</feature>
<dbReference type="OrthoDB" id="10037534at2759"/>
<proteinExistence type="predicted"/>
<evidence type="ECO:0000313" key="8">
    <source>
        <dbReference type="Proteomes" id="UP000001070"/>
    </source>
</evidence>
<evidence type="ECO:0000259" key="6">
    <source>
        <dbReference type="PROSITE" id="PS50261"/>
    </source>
</evidence>
<dbReference type="EMBL" id="CH916377">
    <property type="protein sequence ID" value="EDV90814.1"/>
    <property type="molecule type" value="Genomic_DNA"/>
</dbReference>
<feature type="transmembrane region" description="Helical" evidence="5">
    <location>
        <begin position="507"/>
        <end position="525"/>
    </location>
</feature>
<dbReference type="GO" id="GO:0007166">
    <property type="term" value="P:cell surface receptor signaling pathway"/>
    <property type="evidence" value="ECO:0007669"/>
    <property type="project" value="InterPro"/>
</dbReference>
<dbReference type="PANTHER" id="PTHR47767">
    <property type="entry name" value="ADHESION G PROTEIN-COUPLED RECEPTOR G7"/>
    <property type="match status" value="1"/>
</dbReference>
<reference evidence="7 8" key="1">
    <citation type="journal article" date="2007" name="Nature">
        <title>Evolution of genes and genomes on the Drosophila phylogeny.</title>
        <authorList>
            <consortium name="Drosophila 12 Genomes Consortium"/>
            <person name="Clark A.G."/>
            <person name="Eisen M.B."/>
            <person name="Smith D.R."/>
            <person name="Bergman C.M."/>
            <person name="Oliver B."/>
            <person name="Markow T.A."/>
            <person name="Kaufman T.C."/>
            <person name="Kellis M."/>
            <person name="Gelbart W."/>
            <person name="Iyer V.N."/>
            <person name="Pollard D.A."/>
            <person name="Sackton T.B."/>
            <person name="Larracuente A.M."/>
            <person name="Singh N.D."/>
            <person name="Abad J.P."/>
            <person name="Abt D.N."/>
            <person name="Adryan B."/>
            <person name="Aguade M."/>
            <person name="Akashi H."/>
            <person name="Anderson W.W."/>
            <person name="Aquadro C.F."/>
            <person name="Ardell D.H."/>
            <person name="Arguello R."/>
            <person name="Artieri C.G."/>
            <person name="Barbash D.A."/>
            <person name="Barker D."/>
            <person name="Barsanti P."/>
            <person name="Batterham P."/>
            <person name="Batzoglou S."/>
            <person name="Begun D."/>
            <person name="Bhutkar A."/>
            <person name="Blanco E."/>
            <person name="Bosak S.A."/>
            <person name="Bradley R.K."/>
            <person name="Brand A.D."/>
            <person name="Brent M.R."/>
            <person name="Brooks A.N."/>
            <person name="Brown R.H."/>
            <person name="Butlin R.K."/>
            <person name="Caggese C."/>
            <person name="Calvi B.R."/>
            <person name="Bernardo de Carvalho A."/>
            <person name="Caspi A."/>
            <person name="Castrezana S."/>
            <person name="Celniker S.E."/>
            <person name="Chang J.L."/>
            <person name="Chapple C."/>
            <person name="Chatterji S."/>
            <person name="Chinwalla A."/>
            <person name="Civetta A."/>
            <person name="Clifton S.W."/>
            <person name="Comeron J.M."/>
            <person name="Costello J.C."/>
            <person name="Coyne J.A."/>
            <person name="Daub J."/>
            <person name="David R.G."/>
            <person name="Delcher A.L."/>
            <person name="Delehaunty K."/>
            <person name="Do C.B."/>
            <person name="Ebling H."/>
            <person name="Edwards K."/>
            <person name="Eickbush T."/>
            <person name="Evans J.D."/>
            <person name="Filipski A."/>
            <person name="Findeiss S."/>
            <person name="Freyhult E."/>
            <person name="Fulton L."/>
            <person name="Fulton R."/>
            <person name="Garcia A.C."/>
            <person name="Gardiner A."/>
            <person name="Garfield D.A."/>
            <person name="Garvin B.E."/>
            <person name="Gibson G."/>
            <person name="Gilbert D."/>
            <person name="Gnerre S."/>
            <person name="Godfrey J."/>
            <person name="Good R."/>
            <person name="Gotea V."/>
            <person name="Gravely B."/>
            <person name="Greenberg A.J."/>
            <person name="Griffiths-Jones S."/>
            <person name="Gross S."/>
            <person name="Guigo R."/>
            <person name="Gustafson E.A."/>
            <person name="Haerty W."/>
            <person name="Hahn M.W."/>
            <person name="Halligan D.L."/>
            <person name="Halpern A.L."/>
            <person name="Halter G.M."/>
            <person name="Han M.V."/>
            <person name="Heger A."/>
            <person name="Hillier L."/>
            <person name="Hinrichs A.S."/>
            <person name="Holmes I."/>
            <person name="Hoskins R.A."/>
            <person name="Hubisz M.J."/>
            <person name="Hultmark D."/>
            <person name="Huntley M.A."/>
            <person name="Jaffe D.B."/>
            <person name="Jagadeeshan S."/>
            <person name="Jeck W.R."/>
            <person name="Johnson J."/>
            <person name="Jones C.D."/>
            <person name="Jordan W.C."/>
            <person name="Karpen G.H."/>
            <person name="Kataoka E."/>
            <person name="Keightley P.D."/>
            <person name="Kheradpour P."/>
            <person name="Kirkness E.F."/>
            <person name="Koerich L.B."/>
            <person name="Kristiansen K."/>
            <person name="Kudrna D."/>
            <person name="Kulathinal R.J."/>
            <person name="Kumar S."/>
            <person name="Kwok R."/>
            <person name="Lander E."/>
            <person name="Langley C.H."/>
            <person name="Lapoint R."/>
            <person name="Lazzaro B.P."/>
            <person name="Lee S.J."/>
            <person name="Levesque L."/>
            <person name="Li R."/>
            <person name="Lin C.F."/>
            <person name="Lin M.F."/>
            <person name="Lindblad-Toh K."/>
            <person name="Llopart A."/>
            <person name="Long M."/>
            <person name="Low L."/>
            <person name="Lozovsky E."/>
            <person name="Lu J."/>
            <person name="Luo M."/>
            <person name="Machado C.A."/>
            <person name="Makalowski W."/>
            <person name="Marzo M."/>
            <person name="Matsuda M."/>
            <person name="Matzkin L."/>
            <person name="McAllister B."/>
            <person name="McBride C.S."/>
            <person name="McKernan B."/>
            <person name="McKernan K."/>
            <person name="Mendez-Lago M."/>
            <person name="Minx P."/>
            <person name="Mollenhauer M.U."/>
            <person name="Montooth K."/>
            <person name="Mount S.M."/>
            <person name="Mu X."/>
            <person name="Myers E."/>
            <person name="Negre B."/>
            <person name="Newfeld S."/>
            <person name="Nielsen R."/>
            <person name="Noor M.A."/>
            <person name="O'Grady P."/>
            <person name="Pachter L."/>
            <person name="Papaceit M."/>
            <person name="Parisi M.J."/>
            <person name="Parisi M."/>
            <person name="Parts L."/>
            <person name="Pedersen J.S."/>
            <person name="Pesole G."/>
            <person name="Phillippy A.M."/>
            <person name="Ponting C.P."/>
            <person name="Pop M."/>
            <person name="Porcelli D."/>
            <person name="Powell J.R."/>
            <person name="Prohaska S."/>
            <person name="Pruitt K."/>
            <person name="Puig M."/>
            <person name="Quesneville H."/>
            <person name="Ram K.R."/>
            <person name="Rand D."/>
            <person name="Rasmussen M.D."/>
            <person name="Reed L.K."/>
            <person name="Reenan R."/>
            <person name="Reily A."/>
            <person name="Remington K.A."/>
            <person name="Rieger T.T."/>
            <person name="Ritchie M.G."/>
            <person name="Robin C."/>
            <person name="Rogers Y.H."/>
            <person name="Rohde C."/>
            <person name="Rozas J."/>
            <person name="Rubenfield M.J."/>
            <person name="Ruiz A."/>
            <person name="Russo S."/>
            <person name="Salzberg S.L."/>
            <person name="Sanchez-Gracia A."/>
            <person name="Saranga D.J."/>
            <person name="Sato H."/>
            <person name="Schaeffer S.W."/>
            <person name="Schatz M.C."/>
            <person name="Schlenke T."/>
            <person name="Schwartz R."/>
            <person name="Segarra C."/>
            <person name="Singh R.S."/>
            <person name="Sirot L."/>
            <person name="Sirota M."/>
            <person name="Sisneros N.B."/>
            <person name="Smith C.D."/>
            <person name="Smith T.F."/>
            <person name="Spieth J."/>
            <person name="Stage D.E."/>
            <person name="Stark A."/>
            <person name="Stephan W."/>
            <person name="Strausberg R.L."/>
            <person name="Strempel S."/>
            <person name="Sturgill D."/>
            <person name="Sutton G."/>
            <person name="Sutton G.G."/>
            <person name="Tao W."/>
            <person name="Teichmann S."/>
            <person name="Tobari Y.N."/>
            <person name="Tomimura Y."/>
            <person name="Tsolas J.M."/>
            <person name="Valente V.L."/>
            <person name="Venter E."/>
            <person name="Venter J.C."/>
            <person name="Vicario S."/>
            <person name="Vieira F.G."/>
            <person name="Vilella A.J."/>
            <person name="Villasante A."/>
            <person name="Walenz B."/>
            <person name="Wang J."/>
            <person name="Wasserman M."/>
            <person name="Watts T."/>
            <person name="Wilson D."/>
            <person name="Wilson R.K."/>
            <person name="Wing R.A."/>
            <person name="Wolfner M.F."/>
            <person name="Wong A."/>
            <person name="Wong G.K."/>
            <person name="Wu C.I."/>
            <person name="Wu G."/>
            <person name="Yamamoto D."/>
            <person name="Yang H.P."/>
            <person name="Yang S.P."/>
            <person name="Yorke J.A."/>
            <person name="Yoshida K."/>
            <person name="Zdobnov E."/>
            <person name="Zhang P."/>
            <person name="Zhang Y."/>
            <person name="Zimin A.V."/>
            <person name="Baldwin J."/>
            <person name="Abdouelleil A."/>
            <person name="Abdulkadir J."/>
            <person name="Abebe A."/>
            <person name="Abera B."/>
            <person name="Abreu J."/>
            <person name="Acer S.C."/>
            <person name="Aftuck L."/>
            <person name="Alexander A."/>
            <person name="An P."/>
            <person name="Anderson E."/>
            <person name="Anderson S."/>
            <person name="Arachi H."/>
            <person name="Azer M."/>
            <person name="Bachantsang P."/>
            <person name="Barry A."/>
            <person name="Bayul T."/>
            <person name="Berlin A."/>
            <person name="Bessette D."/>
            <person name="Bloom T."/>
            <person name="Blye J."/>
            <person name="Boguslavskiy L."/>
            <person name="Bonnet C."/>
            <person name="Boukhgalter B."/>
            <person name="Bourzgui I."/>
            <person name="Brown A."/>
            <person name="Cahill P."/>
            <person name="Channer S."/>
            <person name="Cheshatsang Y."/>
            <person name="Chuda L."/>
            <person name="Citroen M."/>
            <person name="Collymore A."/>
            <person name="Cooke P."/>
            <person name="Costello M."/>
            <person name="D'Aco K."/>
            <person name="Daza R."/>
            <person name="De Haan G."/>
            <person name="DeGray S."/>
            <person name="DeMaso C."/>
            <person name="Dhargay N."/>
            <person name="Dooley K."/>
            <person name="Dooley E."/>
            <person name="Doricent M."/>
            <person name="Dorje P."/>
            <person name="Dorjee K."/>
            <person name="Dupes A."/>
            <person name="Elong R."/>
            <person name="Falk J."/>
            <person name="Farina A."/>
            <person name="Faro S."/>
            <person name="Ferguson D."/>
            <person name="Fisher S."/>
            <person name="Foley C.D."/>
            <person name="Franke A."/>
            <person name="Friedrich D."/>
            <person name="Gadbois L."/>
            <person name="Gearin G."/>
            <person name="Gearin C.R."/>
            <person name="Giannoukos G."/>
            <person name="Goode T."/>
            <person name="Graham J."/>
            <person name="Grandbois E."/>
            <person name="Grewal S."/>
            <person name="Gyaltsen K."/>
            <person name="Hafez N."/>
            <person name="Hagos B."/>
            <person name="Hall J."/>
            <person name="Henson C."/>
            <person name="Hollinger A."/>
            <person name="Honan T."/>
            <person name="Huard M.D."/>
            <person name="Hughes L."/>
            <person name="Hurhula B."/>
            <person name="Husby M.E."/>
            <person name="Kamat A."/>
            <person name="Kanga B."/>
            <person name="Kashin S."/>
            <person name="Khazanovich D."/>
            <person name="Kisner P."/>
            <person name="Lance K."/>
            <person name="Lara M."/>
            <person name="Lee W."/>
            <person name="Lennon N."/>
            <person name="Letendre F."/>
            <person name="LeVine R."/>
            <person name="Lipovsky A."/>
            <person name="Liu X."/>
            <person name="Liu J."/>
            <person name="Liu S."/>
            <person name="Lokyitsang T."/>
            <person name="Lokyitsang Y."/>
            <person name="Lubonja R."/>
            <person name="Lui A."/>
            <person name="MacDonald P."/>
            <person name="Magnisalis V."/>
            <person name="Maru K."/>
            <person name="Matthews C."/>
            <person name="McCusker W."/>
            <person name="McDonough S."/>
            <person name="Mehta T."/>
            <person name="Meldrim J."/>
            <person name="Meneus L."/>
            <person name="Mihai O."/>
            <person name="Mihalev A."/>
            <person name="Mihova T."/>
            <person name="Mittelman R."/>
            <person name="Mlenga V."/>
            <person name="Montmayeur A."/>
            <person name="Mulrain L."/>
            <person name="Navidi A."/>
            <person name="Naylor J."/>
            <person name="Negash T."/>
            <person name="Nguyen T."/>
            <person name="Nguyen N."/>
            <person name="Nicol R."/>
            <person name="Norbu C."/>
            <person name="Norbu N."/>
            <person name="Novod N."/>
            <person name="O'Neill B."/>
            <person name="Osman S."/>
            <person name="Markiewicz E."/>
            <person name="Oyono O.L."/>
            <person name="Patti C."/>
            <person name="Phunkhang P."/>
            <person name="Pierre F."/>
            <person name="Priest M."/>
            <person name="Raghuraman S."/>
            <person name="Rege F."/>
            <person name="Reyes R."/>
            <person name="Rise C."/>
            <person name="Rogov P."/>
            <person name="Ross K."/>
            <person name="Ryan E."/>
            <person name="Settipalli S."/>
            <person name="Shea T."/>
            <person name="Sherpa N."/>
            <person name="Shi L."/>
            <person name="Shih D."/>
            <person name="Sparrow T."/>
            <person name="Spaulding J."/>
            <person name="Stalker J."/>
            <person name="Stange-Thomann N."/>
            <person name="Stavropoulos S."/>
            <person name="Stone C."/>
            <person name="Strader C."/>
            <person name="Tesfaye S."/>
            <person name="Thomson T."/>
            <person name="Thoulutsang Y."/>
            <person name="Thoulutsang D."/>
            <person name="Topham K."/>
            <person name="Topping I."/>
            <person name="Tsamla T."/>
            <person name="Vassiliev H."/>
            <person name="Vo A."/>
            <person name="Wangchuk T."/>
            <person name="Wangdi T."/>
            <person name="Weiand M."/>
            <person name="Wilkinson J."/>
            <person name="Wilson A."/>
            <person name="Yadav S."/>
            <person name="Young G."/>
            <person name="Yu Q."/>
            <person name="Zembek L."/>
            <person name="Zhong D."/>
            <person name="Zimmer A."/>
            <person name="Zwirko Z."/>
            <person name="Jaffe D.B."/>
            <person name="Alvarez P."/>
            <person name="Brockman W."/>
            <person name="Butler J."/>
            <person name="Chin C."/>
            <person name="Gnerre S."/>
            <person name="Grabherr M."/>
            <person name="Kleber M."/>
            <person name="Mauceli E."/>
            <person name="MacCallum I."/>
        </authorList>
    </citation>
    <scope>NUCLEOTIDE SEQUENCE [LARGE SCALE GENOMIC DNA]</scope>
    <source>
        <strain evidence="8">Tucson 15287-2541.00</strain>
    </source>
</reference>
<dbReference type="InterPro" id="IPR046338">
    <property type="entry name" value="GAIN_dom_sf"/>
</dbReference>
<dbReference type="PANTHER" id="PTHR47767:SF1">
    <property type="entry name" value="ADHESION G PROTEIN-COUPLED RECEPTOR G7"/>
    <property type="match status" value="1"/>
</dbReference>
<dbReference type="Pfam" id="PF00002">
    <property type="entry name" value="7tm_2"/>
    <property type="match status" value="1"/>
</dbReference>
<dbReference type="PROSITE" id="PS50261">
    <property type="entry name" value="G_PROTEIN_RECEP_F2_4"/>
    <property type="match status" value="1"/>
</dbReference>
<comment type="subcellular location">
    <subcellularLocation>
        <location evidence="1">Membrane</location>
        <topology evidence="1">Multi-pass membrane protein</topology>
    </subcellularLocation>
</comment>
<feature type="transmembrane region" description="Helical" evidence="5">
    <location>
        <begin position="698"/>
        <end position="718"/>
    </location>
</feature>
<gene>
    <name evidence="7" type="primary">Dgri\GH14343</name>
    <name evidence="7" type="ORF">Dgri_GH14343</name>
</gene>
<organism evidence="8">
    <name type="scientific">Drosophila grimshawi</name>
    <name type="common">Hawaiian fruit fly</name>
    <name type="synonym">Idiomyia grimshawi</name>
    <dbReference type="NCBI Taxonomy" id="7222"/>
    <lineage>
        <taxon>Eukaryota</taxon>
        <taxon>Metazoa</taxon>
        <taxon>Ecdysozoa</taxon>
        <taxon>Arthropoda</taxon>
        <taxon>Hexapoda</taxon>
        <taxon>Insecta</taxon>
        <taxon>Pterygota</taxon>
        <taxon>Neoptera</taxon>
        <taxon>Endopterygota</taxon>
        <taxon>Diptera</taxon>
        <taxon>Brachycera</taxon>
        <taxon>Muscomorpha</taxon>
        <taxon>Ephydroidea</taxon>
        <taxon>Drosophilidae</taxon>
        <taxon>Drosophila</taxon>
        <taxon>Hawaiian Drosophila</taxon>
    </lineage>
</organism>
<feature type="transmembrane region" description="Helical" evidence="5">
    <location>
        <begin position="473"/>
        <end position="495"/>
    </location>
</feature>
<dbReference type="KEGG" id="dgr:6569796"/>
<dbReference type="InterPro" id="IPR053066">
    <property type="entry name" value="ADGR_G7"/>
</dbReference>
<feature type="domain" description="G-protein coupled receptors family 2 profile 2" evidence="6">
    <location>
        <begin position="471"/>
        <end position="720"/>
    </location>
</feature>
<dbReference type="InParanoid" id="B4JYQ2"/>
<sequence>MAWPSTEAHVRLAEFVSTSSSTWRSVHLFPQEQWQSRTTEKPASNEPAYCESQDFEHNYALAVGAGKVKVELHLNHFKRTKAGEFSTMRDLCLDAKGLPLRRLCNATGQWEKVKNVTCLAGNQLSRQLNHLSEQLLGEMSHKPVVLTKLRYLLSEAHGKLAAVDIYSTAKIFAKLAERKDKESVLGADLVSICREIMSSDAKVLRLSAQLNATNSLLSKFEDYMNALPQQFVSRESCGKATTDTSLTTNNDVETIKLANIGVQALMSSNLSVFYVNPFCENITGIAIYSTSNSDRRTSISGFYYRFLYANENLEKLRREANLEAASYLPEQLWHQLKERGATYLILKVYAHDGLFVETAQVRSRRPRSKVLSITIPGFEGVELPSALPFLLPQGKYSNGESGCGYWNYGSWLNDGVTTCQEENAQWAPNVLCQAHHLTQFTFLVGGSYAQLHVEDKQLQLESALPAHEELLDMITLVGCGLSLFGLVCIFLTAALVKKWRNQASTKVLLHLCLALSLQLLLFGYLGENLVWSEDDWNRCLILGALLQYSVLVIFSWMLIIAFLQFQRYVTVIGVARPNHYILISAIVAWTLPLLPVLMVVLFDAESFKPSDYQRNSHSALCYPSGYGLALGVVLPIAMVTIANAFMMLCIIYSIHRALNPRRQLIIQQLRLSVLLFFLLGLTWIFGLCSYMHLGIVFSYLFCLTATLQGFVLFVYFVLLNTTNRRAWLNLICPNQTKINVPKRTMEQNSMTTSLSNSYRITQT</sequence>
<evidence type="ECO:0000256" key="1">
    <source>
        <dbReference type="ARBA" id="ARBA00004141"/>
    </source>
</evidence>
<feature type="transmembrane region" description="Helical" evidence="5">
    <location>
        <begin position="545"/>
        <end position="568"/>
    </location>
</feature>
<dbReference type="CDD" id="cd15040">
    <property type="entry name" value="7tmB2_Adhesion"/>
    <property type="match status" value="1"/>
</dbReference>
<dbReference type="Proteomes" id="UP000001070">
    <property type="component" value="Unassembled WGS sequence"/>
</dbReference>
<dbReference type="GO" id="GO:0004930">
    <property type="term" value="F:G protein-coupled receptor activity"/>
    <property type="evidence" value="ECO:0007669"/>
    <property type="project" value="InterPro"/>
</dbReference>
<keyword evidence="3 5" id="KW-1133">Transmembrane helix</keyword>
<keyword evidence="8" id="KW-1185">Reference proteome</keyword>
<dbReference type="Gene3D" id="1.20.1070.10">
    <property type="entry name" value="Rhodopsin 7-helix transmembrane proteins"/>
    <property type="match status" value="1"/>
</dbReference>
<dbReference type="FunFam" id="1.20.1070.10:FF:000290">
    <property type="entry name" value="GG11888"/>
    <property type="match status" value="1"/>
</dbReference>
<dbReference type="eggNOG" id="KOG4193">
    <property type="taxonomic scope" value="Eukaryota"/>
</dbReference>
<keyword evidence="4 5" id="KW-0472">Membrane</keyword>
<feature type="transmembrane region" description="Helical" evidence="5">
    <location>
        <begin position="626"/>
        <end position="652"/>
    </location>
</feature>
<dbReference type="OMA" id="IFSWMLI"/>
<feature type="transmembrane region" description="Helical" evidence="5">
    <location>
        <begin position="673"/>
        <end position="692"/>
    </location>
</feature>
<evidence type="ECO:0000256" key="3">
    <source>
        <dbReference type="ARBA" id="ARBA00022989"/>
    </source>
</evidence>
<evidence type="ECO:0000256" key="2">
    <source>
        <dbReference type="ARBA" id="ARBA00022692"/>
    </source>
</evidence>
<keyword evidence="2 5" id="KW-0812">Transmembrane</keyword>